<evidence type="ECO:0008006" key="4">
    <source>
        <dbReference type="Google" id="ProtNLM"/>
    </source>
</evidence>
<keyword evidence="3" id="KW-1185">Reference proteome</keyword>
<gene>
    <name evidence="2" type="ORF">MAE02_34600</name>
</gene>
<organism evidence="2 3">
    <name type="scientific">Microvirga aerophila</name>
    <dbReference type="NCBI Taxonomy" id="670291"/>
    <lineage>
        <taxon>Bacteria</taxon>
        <taxon>Pseudomonadati</taxon>
        <taxon>Pseudomonadota</taxon>
        <taxon>Alphaproteobacteria</taxon>
        <taxon>Hyphomicrobiales</taxon>
        <taxon>Methylobacteriaceae</taxon>
        <taxon>Microvirga</taxon>
    </lineage>
</organism>
<dbReference type="SUPFAM" id="SSF53756">
    <property type="entry name" value="UDP-Glycosyltransferase/glycogen phosphorylase"/>
    <property type="match status" value="1"/>
</dbReference>
<keyword evidence="1" id="KW-0808">Transferase</keyword>
<dbReference type="EMBL" id="BJYU01000048">
    <property type="protein sequence ID" value="GEO15764.1"/>
    <property type="molecule type" value="Genomic_DNA"/>
</dbReference>
<evidence type="ECO:0000313" key="3">
    <source>
        <dbReference type="Proteomes" id="UP000321085"/>
    </source>
</evidence>
<dbReference type="PANTHER" id="PTHR46401:SF2">
    <property type="entry name" value="GLYCOSYLTRANSFERASE WBBK-RELATED"/>
    <property type="match status" value="1"/>
</dbReference>
<name>A0A512BUW9_9HYPH</name>
<dbReference type="Pfam" id="PF13692">
    <property type="entry name" value="Glyco_trans_1_4"/>
    <property type="match status" value="1"/>
</dbReference>
<sequence length="332" mass="36623">MKFVGVLEDLAFKMVSHSRFLGIRERVIEARAIAVARGAAPAARNADVVIAAWQSAKEPFAASDAVRVLNYPLAHHEYCATILKEEMERVPAFAATMNSHSWPSVTTDRMNEEIETADRIVVGSHFAAESFPKTIGRDKFIISPYGHNNSLFRRPDSTPVNGRDLLHIVFVGQLTQRKGIYYFLETAKKLKGKARFTAIGAPVGTVEPLAKYQDVVTFVPFATSSVVAETLRTADIMLFPTLAEGMPISVLEAMACGVVPLTTMRGPGEIVEDGVNGFLFQPNDVEGFVSKIEELDRQRDQLAWMGTSASKFASAFTWKRFAEVIKVELEHA</sequence>
<dbReference type="GO" id="GO:0016757">
    <property type="term" value="F:glycosyltransferase activity"/>
    <property type="evidence" value="ECO:0007669"/>
    <property type="project" value="TreeGrafter"/>
</dbReference>
<accession>A0A512BUW9</accession>
<dbReference type="PANTHER" id="PTHR46401">
    <property type="entry name" value="GLYCOSYLTRANSFERASE WBBK-RELATED"/>
    <property type="match status" value="1"/>
</dbReference>
<dbReference type="CDD" id="cd03801">
    <property type="entry name" value="GT4_PimA-like"/>
    <property type="match status" value="1"/>
</dbReference>
<protein>
    <recommendedName>
        <fullName evidence="4">Glycosyl transferase family 1 domain-containing protein</fullName>
    </recommendedName>
</protein>
<dbReference type="Proteomes" id="UP000321085">
    <property type="component" value="Unassembled WGS sequence"/>
</dbReference>
<comment type="caution">
    <text evidence="2">The sequence shown here is derived from an EMBL/GenBank/DDBJ whole genome shotgun (WGS) entry which is preliminary data.</text>
</comment>
<proteinExistence type="predicted"/>
<evidence type="ECO:0000256" key="1">
    <source>
        <dbReference type="ARBA" id="ARBA00022679"/>
    </source>
</evidence>
<reference evidence="2 3" key="1">
    <citation type="submission" date="2019-07" db="EMBL/GenBank/DDBJ databases">
        <title>Whole genome shotgun sequence of Microvirga aerophila NBRC 106136.</title>
        <authorList>
            <person name="Hosoyama A."/>
            <person name="Uohara A."/>
            <person name="Ohji S."/>
            <person name="Ichikawa N."/>
        </authorList>
    </citation>
    <scope>NUCLEOTIDE SEQUENCE [LARGE SCALE GENOMIC DNA]</scope>
    <source>
        <strain evidence="2 3">NBRC 106136</strain>
    </source>
</reference>
<evidence type="ECO:0000313" key="2">
    <source>
        <dbReference type="EMBL" id="GEO15764.1"/>
    </source>
</evidence>
<dbReference type="AlphaFoldDB" id="A0A512BUW9"/>
<dbReference type="Gene3D" id="3.40.50.2000">
    <property type="entry name" value="Glycogen Phosphorylase B"/>
    <property type="match status" value="2"/>
</dbReference>
<dbReference type="GO" id="GO:0009103">
    <property type="term" value="P:lipopolysaccharide biosynthetic process"/>
    <property type="evidence" value="ECO:0007669"/>
    <property type="project" value="TreeGrafter"/>
</dbReference>